<dbReference type="PANTHER" id="PTHR43861">
    <property type="entry name" value="TRANS-ACONITATE 2-METHYLTRANSFERASE-RELATED"/>
    <property type="match status" value="1"/>
</dbReference>
<dbReference type="EMBL" id="JABEYC010000615">
    <property type="protein sequence ID" value="KAF4975702.1"/>
    <property type="molecule type" value="Genomic_DNA"/>
</dbReference>
<comment type="caution">
    <text evidence="3">The sequence shown here is derived from an EMBL/GenBank/DDBJ whole genome shotgun (WGS) entry which is preliminary data.</text>
</comment>
<keyword evidence="4" id="KW-1185">Reference proteome</keyword>
<dbReference type="CDD" id="cd02440">
    <property type="entry name" value="AdoMet_MTases"/>
    <property type="match status" value="1"/>
</dbReference>
<proteinExistence type="predicted"/>
<dbReference type="PANTHER" id="PTHR43861:SF3">
    <property type="entry name" value="PUTATIVE (AFU_ORTHOLOGUE AFUA_2G14390)-RELATED"/>
    <property type="match status" value="1"/>
</dbReference>
<evidence type="ECO:0000313" key="4">
    <source>
        <dbReference type="Proteomes" id="UP000635477"/>
    </source>
</evidence>
<dbReference type="Pfam" id="PF08242">
    <property type="entry name" value="Methyltransf_12"/>
    <property type="match status" value="1"/>
</dbReference>
<dbReference type="InterPro" id="IPR029063">
    <property type="entry name" value="SAM-dependent_MTases_sf"/>
</dbReference>
<reference evidence="3" key="2">
    <citation type="submission" date="2020-05" db="EMBL/GenBank/DDBJ databases">
        <authorList>
            <person name="Kim H.-S."/>
            <person name="Proctor R.H."/>
            <person name="Brown D.W."/>
        </authorList>
    </citation>
    <scope>NUCLEOTIDE SEQUENCE</scope>
    <source>
        <strain evidence="3">NRRL 22465</strain>
    </source>
</reference>
<accession>A0A8H4UGC5</accession>
<dbReference type="InterPro" id="IPR013217">
    <property type="entry name" value="Methyltransf_12"/>
</dbReference>
<name>A0A8H4UGC5_9HYPO</name>
<protein>
    <recommendedName>
        <fullName evidence="2">Methyltransferase type 12 domain-containing protein</fullName>
    </recommendedName>
</protein>
<sequence length="258" mass="27420">MSDTQAGRSAGNDRFNAEAAAWDSNPFVYAMSLEAWKAIQASVPSLFSGAGQRPDILEIGCGTGLLSLEVAPAANRLVAVDAAEGMIDVLSSKLGKPSTPQNITPLAMMLEDPEDARLPAAADGGGGGGGGARLKYDLVISHLVLHHIQDIKQVLTTMLGCLKSGGVAALTDFEDFGPEAKRFHPEGKMGGVEHHGIPRAWMAELMGEVGFRDVRVEVAWRHTKLVERFEGEFETGEPGKGQGELMEFSYLICLGTKG</sequence>
<organism evidence="3 4">
    <name type="scientific">Fusarium zealandicum</name>
    <dbReference type="NCBI Taxonomy" id="1053134"/>
    <lineage>
        <taxon>Eukaryota</taxon>
        <taxon>Fungi</taxon>
        <taxon>Dikarya</taxon>
        <taxon>Ascomycota</taxon>
        <taxon>Pezizomycotina</taxon>
        <taxon>Sordariomycetes</taxon>
        <taxon>Hypocreomycetidae</taxon>
        <taxon>Hypocreales</taxon>
        <taxon>Nectriaceae</taxon>
        <taxon>Fusarium</taxon>
        <taxon>Fusarium staphyleae species complex</taxon>
    </lineage>
</organism>
<dbReference type="GO" id="GO:0016740">
    <property type="term" value="F:transferase activity"/>
    <property type="evidence" value="ECO:0007669"/>
    <property type="project" value="UniProtKB-KW"/>
</dbReference>
<evidence type="ECO:0000256" key="1">
    <source>
        <dbReference type="ARBA" id="ARBA00022679"/>
    </source>
</evidence>
<feature type="domain" description="Methyltransferase type 12" evidence="2">
    <location>
        <begin position="57"/>
        <end position="167"/>
    </location>
</feature>
<dbReference type="AlphaFoldDB" id="A0A8H4UGC5"/>
<gene>
    <name evidence="3" type="ORF">FZEAL_7542</name>
</gene>
<dbReference type="Proteomes" id="UP000635477">
    <property type="component" value="Unassembled WGS sequence"/>
</dbReference>
<dbReference type="Gene3D" id="3.40.50.150">
    <property type="entry name" value="Vaccinia Virus protein VP39"/>
    <property type="match status" value="1"/>
</dbReference>
<evidence type="ECO:0000313" key="3">
    <source>
        <dbReference type="EMBL" id="KAF4975702.1"/>
    </source>
</evidence>
<dbReference type="SUPFAM" id="SSF53335">
    <property type="entry name" value="S-adenosyl-L-methionine-dependent methyltransferases"/>
    <property type="match status" value="1"/>
</dbReference>
<reference evidence="3" key="1">
    <citation type="journal article" date="2020" name="BMC Genomics">
        <title>Correction to: Identification and distribution of gene clusters required for synthesis of sphingolipid metabolism inhibitors in diverse species of the filamentous fungus Fusarium.</title>
        <authorList>
            <person name="Kim H.S."/>
            <person name="Lohmar J.M."/>
            <person name="Busman M."/>
            <person name="Brown D.W."/>
            <person name="Naumann T.A."/>
            <person name="Divon H.H."/>
            <person name="Lysoe E."/>
            <person name="Uhlig S."/>
            <person name="Proctor R.H."/>
        </authorList>
    </citation>
    <scope>NUCLEOTIDE SEQUENCE</scope>
    <source>
        <strain evidence="3">NRRL 22465</strain>
    </source>
</reference>
<keyword evidence="1" id="KW-0808">Transferase</keyword>
<evidence type="ECO:0000259" key="2">
    <source>
        <dbReference type="Pfam" id="PF08242"/>
    </source>
</evidence>
<dbReference type="OrthoDB" id="10017101at2759"/>